<dbReference type="PANTHER" id="PTHR42792:SF1">
    <property type="entry name" value="FLAGELLAR HOOK-ASSOCIATED PROTEIN 3"/>
    <property type="match status" value="1"/>
</dbReference>
<dbReference type="SUPFAM" id="SSF64518">
    <property type="entry name" value="Phase 1 flagellin"/>
    <property type="match status" value="1"/>
</dbReference>
<comment type="caution">
    <text evidence="6">The sequence shown here is derived from an EMBL/GenBank/DDBJ whole genome shotgun (WGS) entry which is preliminary data.</text>
</comment>
<dbReference type="EMBL" id="RYFI01000013">
    <property type="protein sequence ID" value="RXF72619.1"/>
    <property type="molecule type" value="Genomic_DNA"/>
</dbReference>
<name>A0A4Q0MHW6_9HYPH</name>
<protein>
    <recommendedName>
        <fullName evidence="5">Flagellin N-terminal domain-containing protein</fullName>
    </recommendedName>
</protein>
<dbReference type="PANTHER" id="PTHR42792">
    <property type="entry name" value="FLAGELLIN"/>
    <property type="match status" value="1"/>
</dbReference>
<comment type="similarity">
    <text evidence="3">Belongs to the bacterial flagellin family.</text>
</comment>
<organism evidence="6 7">
    <name type="scientific">Hansschlegelia zhihuaiae</name>
    <dbReference type="NCBI Taxonomy" id="405005"/>
    <lineage>
        <taxon>Bacteria</taxon>
        <taxon>Pseudomonadati</taxon>
        <taxon>Pseudomonadota</taxon>
        <taxon>Alphaproteobacteria</taxon>
        <taxon>Hyphomicrobiales</taxon>
        <taxon>Methylopilaceae</taxon>
        <taxon>Hansschlegelia</taxon>
    </lineage>
</organism>
<dbReference type="GO" id="GO:0005576">
    <property type="term" value="C:extracellular region"/>
    <property type="evidence" value="ECO:0007669"/>
    <property type="project" value="UniProtKB-SubCell"/>
</dbReference>
<evidence type="ECO:0000256" key="1">
    <source>
        <dbReference type="ARBA" id="ARBA00004365"/>
    </source>
</evidence>
<keyword evidence="7" id="KW-1185">Reference proteome</keyword>
<proteinExistence type="inferred from homology"/>
<evidence type="ECO:0000259" key="5">
    <source>
        <dbReference type="Pfam" id="PF00669"/>
    </source>
</evidence>
<evidence type="ECO:0000256" key="3">
    <source>
        <dbReference type="ARBA" id="ARBA00005709"/>
    </source>
</evidence>
<dbReference type="AlphaFoldDB" id="A0A4Q0MHW6"/>
<evidence type="ECO:0000256" key="4">
    <source>
        <dbReference type="ARBA" id="ARBA00023143"/>
    </source>
</evidence>
<comment type="subcellular location">
    <subcellularLocation>
        <location evidence="1">Bacterial flagellum</location>
    </subcellularLocation>
    <subcellularLocation>
        <location evidence="2">Secreted</location>
    </subcellularLocation>
</comment>
<evidence type="ECO:0000313" key="7">
    <source>
        <dbReference type="Proteomes" id="UP000289708"/>
    </source>
</evidence>
<dbReference type="RefSeq" id="WP_128778045.1">
    <property type="nucleotide sequence ID" value="NZ_RYFI01000013.1"/>
</dbReference>
<evidence type="ECO:0000256" key="2">
    <source>
        <dbReference type="ARBA" id="ARBA00004613"/>
    </source>
</evidence>
<sequence>MSSIGPYAASGVGRPSLTRALTESRGQLDDLLVQLSTGKVSQSYAGLGAGASSSLAMRSRLSAISSFGATASTVTPRINLMATTITRLDDIAAEYKLTDPNEYTLTSGSVTIAQSQASVDLQEAISALNLEVGGRHLFSGRSTDVKPVISADAMLSDDGAKAGLRTVISERKLADLGADGRGRLDVSALSGSSFTVSEEASGPFGFKISSLSSEMTNAVASGPAGSPPGITLGLTGQPQAGEQIRVGLTLPDGSTETVTLTVKDPADTSALGEGEFRLGATAAETAENMRTSFDAALKTRASTDLVAASAMQAGEEFFNVAPGAEPARVAGFDGVYATDADRVAALQSATGLTSTGTAARTVSWYVGETGSDDPRKTAAATVDEGVGVAYGARANEDGPRRVIQNLAVFSAMTFSTGDADGKARYSALAGRTIERLGASETATDLQTMAVDFASAASTITAAGKRHAIAKDMAQTAVSGVEDVSKEEVSLKILALQTQLQASYQVTANLSQLTLVNFL</sequence>
<dbReference type="Proteomes" id="UP000289708">
    <property type="component" value="Unassembled WGS sequence"/>
</dbReference>
<dbReference type="OrthoDB" id="7312911at2"/>
<dbReference type="InterPro" id="IPR001492">
    <property type="entry name" value="Flagellin"/>
</dbReference>
<evidence type="ECO:0000313" key="6">
    <source>
        <dbReference type="EMBL" id="RXF72619.1"/>
    </source>
</evidence>
<dbReference type="GO" id="GO:0009288">
    <property type="term" value="C:bacterial-type flagellum"/>
    <property type="evidence" value="ECO:0007669"/>
    <property type="project" value="UniProtKB-SubCell"/>
</dbReference>
<dbReference type="InterPro" id="IPR001029">
    <property type="entry name" value="Flagellin_N"/>
</dbReference>
<keyword evidence="4" id="KW-0975">Bacterial flagellum</keyword>
<dbReference type="GO" id="GO:0005198">
    <property type="term" value="F:structural molecule activity"/>
    <property type="evidence" value="ECO:0007669"/>
    <property type="project" value="InterPro"/>
</dbReference>
<dbReference type="Pfam" id="PF00669">
    <property type="entry name" value="Flagellin_N"/>
    <property type="match status" value="1"/>
</dbReference>
<feature type="domain" description="Flagellin N-terminal" evidence="5">
    <location>
        <begin position="19"/>
        <end position="143"/>
    </location>
</feature>
<reference evidence="6 7" key="1">
    <citation type="submission" date="2018-12" db="EMBL/GenBank/DDBJ databases">
        <title>bacterium Hansschlegelia zhihuaiae S113.</title>
        <authorList>
            <person name="He J."/>
        </authorList>
    </citation>
    <scope>NUCLEOTIDE SEQUENCE [LARGE SCALE GENOMIC DNA]</scope>
    <source>
        <strain evidence="6 7">S 113</strain>
    </source>
</reference>
<gene>
    <name evidence="6" type="ORF">EK403_13680</name>
</gene>
<accession>A0A4Q0MHW6</accession>